<dbReference type="AlphaFoldDB" id="A0A034WF66"/>
<proteinExistence type="predicted"/>
<dbReference type="RefSeq" id="XP_011201638.2">
    <property type="nucleotide sequence ID" value="XM_011203336.3"/>
</dbReference>
<reference evidence="2" key="1">
    <citation type="journal article" date="2014" name="BMC Genomics">
        <title>Characterizing the developmental transcriptome of the oriental fruit fly, Bactrocera dorsalis (Diptera: Tephritidae) through comparative genomic analysis with Drosophila melanogaster utilizing modENCODE datasets.</title>
        <authorList>
            <person name="Geib S.M."/>
            <person name="Calla B."/>
            <person name="Hall B."/>
            <person name="Hou S."/>
            <person name="Manoukis N.C."/>
        </authorList>
    </citation>
    <scope>NUCLEOTIDE SEQUENCE</scope>
    <source>
        <strain evidence="2">Punador</strain>
    </source>
</reference>
<dbReference type="GeneID" id="105225032"/>
<feature type="chain" id="PRO_5044537521" evidence="1">
    <location>
        <begin position="20"/>
        <end position="145"/>
    </location>
</feature>
<evidence type="ECO:0000313" key="2">
    <source>
        <dbReference type="EMBL" id="JAC54181.1"/>
    </source>
</evidence>
<keyword evidence="1" id="KW-0732">Signal</keyword>
<dbReference type="OrthoDB" id="8063837at2759"/>
<name>A0A034WF66_BACDO</name>
<organism evidence="2">
    <name type="scientific">Bactrocera dorsalis</name>
    <name type="common">Oriental fruit fly</name>
    <name type="synonym">Dacus dorsalis</name>
    <dbReference type="NCBI Taxonomy" id="27457"/>
    <lineage>
        <taxon>Eukaryota</taxon>
        <taxon>Metazoa</taxon>
        <taxon>Ecdysozoa</taxon>
        <taxon>Arthropoda</taxon>
        <taxon>Hexapoda</taxon>
        <taxon>Insecta</taxon>
        <taxon>Pterygota</taxon>
        <taxon>Neoptera</taxon>
        <taxon>Endopterygota</taxon>
        <taxon>Diptera</taxon>
        <taxon>Brachycera</taxon>
        <taxon>Muscomorpha</taxon>
        <taxon>Tephritoidea</taxon>
        <taxon>Tephritidae</taxon>
        <taxon>Bactrocera</taxon>
        <taxon>Bactrocera</taxon>
    </lineage>
</organism>
<dbReference type="KEGG" id="bdr:105225032"/>
<sequence>MHITLRILLPTLLICGALAKSHAYCSLEKMKMFAMEACEHLFQQDEGREKRSLPLPYEHNYIHHNEYPKLNDKRHFISRSLYPHGGYLKVGQEHFKILSKVDVFPRYKPKKLHHDKKERYKREHALSYNNIPYCCYNKCEEDFFC</sequence>
<dbReference type="EMBL" id="GAKP01004771">
    <property type="protein sequence ID" value="JAC54181.1"/>
    <property type="molecule type" value="Transcribed_RNA"/>
</dbReference>
<feature type="signal peptide" evidence="1">
    <location>
        <begin position="1"/>
        <end position="19"/>
    </location>
</feature>
<evidence type="ECO:0000256" key="1">
    <source>
        <dbReference type="SAM" id="SignalP"/>
    </source>
</evidence>
<accession>A0A034WF66</accession>
<protein>
    <submittedName>
        <fullName evidence="2">Uncharacterized protein</fullName>
    </submittedName>
</protein>